<name>A0A5J6WM28_MORMI</name>
<keyword evidence="2" id="KW-0067">ATP-binding</keyword>
<dbReference type="Pfam" id="PF01902">
    <property type="entry name" value="Diphthami_syn_2"/>
    <property type="match status" value="1"/>
</dbReference>
<gene>
    <name evidence="2" type="ORF">FR932_08205</name>
</gene>
<evidence type="ECO:0000313" key="3">
    <source>
        <dbReference type="Proteomes" id="UP000327424"/>
    </source>
</evidence>
<evidence type="ECO:0000313" key="2">
    <source>
        <dbReference type="EMBL" id="QFI37835.1"/>
    </source>
</evidence>
<dbReference type="SUPFAM" id="SSF52402">
    <property type="entry name" value="Adenine nucleotide alpha hydrolases-like"/>
    <property type="match status" value="1"/>
</dbReference>
<dbReference type="OrthoDB" id="9789567at2"/>
<dbReference type="Proteomes" id="UP000327424">
    <property type="component" value="Chromosome"/>
</dbReference>
<dbReference type="RefSeq" id="WP_019441038.1">
    <property type="nucleotide sequence ID" value="NZ_ALOE01000013.1"/>
</dbReference>
<accession>A0A5J6WM28</accession>
<protein>
    <submittedName>
        <fullName evidence="2">ATP-binding protein</fullName>
    </submittedName>
</protein>
<evidence type="ECO:0000259" key="1">
    <source>
        <dbReference type="Pfam" id="PF01902"/>
    </source>
</evidence>
<keyword evidence="2" id="KW-0547">Nucleotide-binding</keyword>
<sequence>MEKQKTLVSWSTGKDAAWTCLQLAQDPTIEIVGIFCSVNAQYQRTAVHSVRIELLQRQAAAMNLPLDIIEIPYPCSNVEYEAIMDAFVAKAKLRDVVNFAYGDLFLADIKNYRVNNLVGSGINAIFPLWQLETALLAKDMIAGGQQAIVTCVDPRRLSVDYVGKVFDGAFIASLPEGIDPCGENGEFHTFVFDSPLFSDPIHIKTGELNGEGHYTWIDLDLDLDLDRKELESI</sequence>
<dbReference type="Gene3D" id="3.40.50.620">
    <property type="entry name" value="HUPs"/>
    <property type="match status" value="1"/>
</dbReference>
<dbReference type="InterPro" id="IPR014729">
    <property type="entry name" value="Rossmann-like_a/b/a_fold"/>
</dbReference>
<dbReference type="KEGG" id="mmaa:FR932_08205"/>
<dbReference type="EMBL" id="CP044399">
    <property type="protein sequence ID" value="QFI37835.1"/>
    <property type="molecule type" value="Genomic_DNA"/>
</dbReference>
<dbReference type="Gene3D" id="3.90.1490.10">
    <property type="entry name" value="putative n-type atp pyrophosphatase, domain 2"/>
    <property type="match status" value="1"/>
</dbReference>
<reference evidence="2 3" key="1">
    <citation type="submission" date="2019-09" db="EMBL/GenBank/DDBJ databases">
        <title>Hybrid Assembly of the complete Genome of the Deep-Sea Bacterium Moritella marina from long Nanopore and Illumina reads.</title>
        <authorList>
            <person name="Magin S."/>
            <person name="Georgoulis A."/>
            <person name="Papadimitriou K."/>
            <person name="Iliakis G."/>
            <person name="Vorgias C.E."/>
        </authorList>
    </citation>
    <scope>NUCLEOTIDE SEQUENCE [LARGE SCALE GENOMIC DNA]</scope>
    <source>
        <strain evidence="2 3">MP-1</strain>
    </source>
</reference>
<organism evidence="2 3">
    <name type="scientific">Moritella marina ATCC 15381</name>
    <dbReference type="NCBI Taxonomy" id="1202962"/>
    <lineage>
        <taxon>Bacteria</taxon>
        <taxon>Pseudomonadati</taxon>
        <taxon>Pseudomonadota</taxon>
        <taxon>Gammaproteobacteria</taxon>
        <taxon>Alteromonadales</taxon>
        <taxon>Moritellaceae</taxon>
        <taxon>Moritella</taxon>
    </lineage>
</organism>
<proteinExistence type="predicted"/>
<dbReference type="InterPro" id="IPR002761">
    <property type="entry name" value="Diphthami_syn_dom"/>
</dbReference>
<keyword evidence="3" id="KW-1185">Reference proteome</keyword>
<dbReference type="AlphaFoldDB" id="A0A5J6WM28"/>
<dbReference type="GO" id="GO:0005524">
    <property type="term" value="F:ATP binding"/>
    <property type="evidence" value="ECO:0007669"/>
    <property type="project" value="UniProtKB-KW"/>
</dbReference>
<feature type="domain" description="Diphthamide synthase" evidence="1">
    <location>
        <begin position="5"/>
        <end position="218"/>
    </location>
</feature>